<reference evidence="2 3" key="1">
    <citation type="submission" date="2021-09" db="EMBL/GenBank/DDBJ databases">
        <title>Genomic insights and catalytic innovation underlie evolution of tropane alkaloids biosynthesis.</title>
        <authorList>
            <person name="Wang Y.-J."/>
            <person name="Tian T."/>
            <person name="Huang J.-P."/>
            <person name="Huang S.-X."/>
        </authorList>
    </citation>
    <scope>NUCLEOTIDE SEQUENCE [LARGE SCALE GENOMIC DNA]</scope>
    <source>
        <strain evidence="2">KIB-2018</strain>
        <tissue evidence="2">Leaf</tissue>
    </source>
</reference>
<protein>
    <recommendedName>
        <fullName evidence="1">DUF4283 domain-containing protein</fullName>
    </recommendedName>
</protein>
<proteinExistence type="predicted"/>
<name>A0AAV8TMD7_9ROSI</name>
<dbReference type="Pfam" id="PF14111">
    <property type="entry name" value="DUF4283"/>
    <property type="match status" value="1"/>
</dbReference>
<evidence type="ECO:0000259" key="1">
    <source>
        <dbReference type="Pfam" id="PF14111"/>
    </source>
</evidence>
<evidence type="ECO:0000313" key="3">
    <source>
        <dbReference type="Proteomes" id="UP001159364"/>
    </source>
</evidence>
<dbReference type="AlphaFoldDB" id="A0AAV8TMD7"/>
<dbReference type="InterPro" id="IPR025558">
    <property type="entry name" value="DUF4283"/>
</dbReference>
<dbReference type="PANTHER" id="PTHR31286">
    <property type="entry name" value="GLYCINE-RICH CELL WALL STRUCTURAL PROTEIN 1.8-LIKE"/>
    <property type="match status" value="1"/>
</dbReference>
<organism evidence="2 3">
    <name type="scientific">Erythroxylum novogranatense</name>
    <dbReference type="NCBI Taxonomy" id="1862640"/>
    <lineage>
        <taxon>Eukaryota</taxon>
        <taxon>Viridiplantae</taxon>
        <taxon>Streptophyta</taxon>
        <taxon>Embryophyta</taxon>
        <taxon>Tracheophyta</taxon>
        <taxon>Spermatophyta</taxon>
        <taxon>Magnoliopsida</taxon>
        <taxon>eudicotyledons</taxon>
        <taxon>Gunneridae</taxon>
        <taxon>Pentapetalae</taxon>
        <taxon>rosids</taxon>
        <taxon>fabids</taxon>
        <taxon>Malpighiales</taxon>
        <taxon>Erythroxylaceae</taxon>
        <taxon>Erythroxylum</taxon>
    </lineage>
</organism>
<dbReference type="Proteomes" id="UP001159364">
    <property type="component" value="Linkage Group LG04"/>
</dbReference>
<sequence length="164" mass="19085">MESGLQKLSIQEKEDAEFVISTEDIQREEINYELCLLGKPVGERAINAEALERTLLSMWRPKRGVYIKLMIDNNLYIIQFYHHFDMKKMLAGGSWSFNKCILLVHQWKEGENPADVDFINTDIWVQFHGLPLGFTSEMLAKNIGNLMGTYLEYDTVHRHSSWNS</sequence>
<keyword evidence="3" id="KW-1185">Reference proteome</keyword>
<dbReference type="PANTHER" id="PTHR31286:SF153">
    <property type="entry name" value="DUF4283 DOMAIN PROTEIN"/>
    <property type="match status" value="1"/>
</dbReference>
<accession>A0AAV8TMD7</accession>
<evidence type="ECO:0000313" key="2">
    <source>
        <dbReference type="EMBL" id="KAJ8768112.1"/>
    </source>
</evidence>
<dbReference type="EMBL" id="JAIWQS010000004">
    <property type="protein sequence ID" value="KAJ8768112.1"/>
    <property type="molecule type" value="Genomic_DNA"/>
</dbReference>
<comment type="caution">
    <text evidence="2">The sequence shown here is derived from an EMBL/GenBank/DDBJ whole genome shotgun (WGS) entry which is preliminary data.</text>
</comment>
<feature type="domain" description="DUF4283" evidence="1">
    <location>
        <begin position="32"/>
        <end position="114"/>
    </location>
</feature>
<gene>
    <name evidence="2" type="ORF">K2173_021052</name>
</gene>
<dbReference type="InterPro" id="IPR040256">
    <property type="entry name" value="At4g02000-like"/>
</dbReference>